<dbReference type="Proteomes" id="UP000245624">
    <property type="component" value="Unassembled WGS sequence"/>
</dbReference>
<dbReference type="GO" id="GO:0032259">
    <property type="term" value="P:methylation"/>
    <property type="evidence" value="ECO:0007669"/>
    <property type="project" value="UniProtKB-KW"/>
</dbReference>
<keyword evidence="2" id="KW-0489">Methyltransferase</keyword>
<reference evidence="2 3" key="1">
    <citation type="submission" date="2018-05" db="EMBL/GenBank/DDBJ databases">
        <title>Genomic analysis of Gracilibacillus dipsosauri DD1 reveals novel features of a salt-tolerant amylase.</title>
        <authorList>
            <person name="Deutch C.E."/>
            <person name="Yang S."/>
        </authorList>
    </citation>
    <scope>NUCLEOTIDE SEQUENCE [LARGE SCALE GENOMIC DNA]</scope>
    <source>
        <strain evidence="2 3">DD1</strain>
    </source>
</reference>
<dbReference type="Gene3D" id="3.40.50.150">
    <property type="entry name" value="Vaccinia Virus protein VP39"/>
    <property type="match status" value="1"/>
</dbReference>
<dbReference type="InterPro" id="IPR029063">
    <property type="entry name" value="SAM-dependent_MTases_sf"/>
</dbReference>
<comment type="caution">
    <text evidence="2">The sequence shown here is derived from an EMBL/GenBank/DDBJ whole genome shotgun (WGS) entry which is preliminary data.</text>
</comment>
<feature type="domain" description="Methyltransferase type 11" evidence="1">
    <location>
        <begin position="41"/>
        <end position="138"/>
    </location>
</feature>
<accession>A0A317L2X7</accession>
<evidence type="ECO:0000313" key="3">
    <source>
        <dbReference type="Proteomes" id="UP000245624"/>
    </source>
</evidence>
<protein>
    <submittedName>
        <fullName evidence="2">Methyltransferase domain-containing protein</fullName>
    </submittedName>
</protein>
<dbReference type="PANTHER" id="PTHR43591:SF24">
    <property type="entry name" value="2-METHOXY-6-POLYPRENYL-1,4-BENZOQUINOL METHYLASE, MITOCHONDRIAL"/>
    <property type="match status" value="1"/>
</dbReference>
<dbReference type="SUPFAM" id="SSF53335">
    <property type="entry name" value="S-adenosyl-L-methionine-dependent methyltransferases"/>
    <property type="match status" value="1"/>
</dbReference>
<dbReference type="OrthoDB" id="9784101at2"/>
<dbReference type="PANTHER" id="PTHR43591">
    <property type="entry name" value="METHYLTRANSFERASE"/>
    <property type="match status" value="1"/>
</dbReference>
<dbReference type="Pfam" id="PF08241">
    <property type="entry name" value="Methyltransf_11"/>
    <property type="match status" value="1"/>
</dbReference>
<gene>
    <name evidence="2" type="ORF">DLJ74_02585</name>
</gene>
<proteinExistence type="predicted"/>
<dbReference type="CDD" id="cd02440">
    <property type="entry name" value="AdoMet_MTases"/>
    <property type="match status" value="1"/>
</dbReference>
<evidence type="ECO:0000313" key="2">
    <source>
        <dbReference type="EMBL" id="PWU69836.1"/>
    </source>
</evidence>
<organism evidence="2 3">
    <name type="scientific">Gracilibacillus dipsosauri</name>
    <dbReference type="NCBI Taxonomy" id="178340"/>
    <lineage>
        <taxon>Bacteria</taxon>
        <taxon>Bacillati</taxon>
        <taxon>Bacillota</taxon>
        <taxon>Bacilli</taxon>
        <taxon>Bacillales</taxon>
        <taxon>Bacillaceae</taxon>
        <taxon>Gracilibacillus</taxon>
    </lineage>
</organism>
<dbReference type="InterPro" id="IPR013216">
    <property type="entry name" value="Methyltransf_11"/>
</dbReference>
<name>A0A317L2X7_9BACI</name>
<dbReference type="GO" id="GO:0008757">
    <property type="term" value="F:S-adenosylmethionine-dependent methyltransferase activity"/>
    <property type="evidence" value="ECO:0007669"/>
    <property type="project" value="InterPro"/>
</dbReference>
<dbReference type="EMBL" id="QGTD01000004">
    <property type="protein sequence ID" value="PWU69836.1"/>
    <property type="molecule type" value="Genomic_DNA"/>
</dbReference>
<keyword evidence="2" id="KW-0808">Transferase</keyword>
<dbReference type="RefSeq" id="WP_054860042.1">
    <property type="nucleotide sequence ID" value="NZ_QGTD01000004.1"/>
</dbReference>
<evidence type="ECO:0000259" key="1">
    <source>
        <dbReference type="Pfam" id="PF08241"/>
    </source>
</evidence>
<sequence>MEGKKHFMKKVEFLENPEKRGGILPEELLDMLPIQQTDTFLDLGAGTGYLTIPAAKRVKGSVFALDIDDQMLALIHSKAKKEHLTNIQTINSRIEDISLPSHSIDFSIASLVLHEIEPLSESLQQIKRVLKSGGYFVCVEFEKKDSPAPHHPRISSTMMEEKIRNTGLEVIERYPKEEIYIIVAQKP</sequence>
<dbReference type="AlphaFoldDB" id="A0A317L2X7"/>
<keyword evidence="3" id="KW-1185">Reference proteome</keyword>